<proteinExistence type="predicted"/>
<sequence>MAVVGWCLGGCRMGVVMWPQVVMMVQKSWRKSEGKLRNGIVWKNPKAKPLLQILRKKNV</sequence>
<accession>A0A0B0PHT8</accession>
<reference evidence="2" key="1">
    <citation type="submission" date="2014-09" db="EMBL/GenBank/DDBJ databases">
        <authorList>
            <person name="Mudge J."/>
            <person name="Ramaraj T."/>
            <person name="Lindquist I.E."/>
            <person name="Bharti A.K."/>
            <person name="Sundararajan A."/>
            <person name="Cameron C.T."/>
            <person name="Woodward J.E."/>
            <person name="May G.D."/>
            <person name="Brubaker C."/>
            <person name="Broadhvest J."/>
            <person name="Wilkins T.A."/>
        </authorList>
    </citation>
    <scope>NUCLEOTIDE SEQUENCE</scope>
    <source>
        <strain evidence="2">cv. AKA8401</strain>
    </source>
</reference>
<dbReference type="Proteomes" id="UP000032142">
    <property type="component" value="Unassembled WGS sequence"/>
</dbReference>
<dbReference type="EMBL" id="KN429194">
    <property type="protein sequence ID" value="KHG24545.1"/>
    <property type="molecule type" value="Genomic_DNA"/>
</dbReference>
<gene>
    <name evidence="1" type="ORF">F383_05930</name>
</gene>
<evidence type="ECO:0000313" key="1">
    <source>
        <dbReference type="EMBL" id="KHG24545.1"/>
    </source>
</evidence>
<dbReference type="AlphaFoldDB" id="A0A0B0PHT8"/>
<name>A0A0B0PHT8_GOSAR</name>
<keyword evidence="2" id="KW-1185">Reference proteome</keyword>
<organism evidence="1 2">
    <name type="scientific">Gossypium arboreum</name>
    <name type="common">Tree cotton</name>
    <name type="synonym">Gossypium nanking</name>
    <dbReference type="NCBI Taxonomy" id="29729"/>
    <lineage>
        <taxon>Eukaryota</taxon>
        <taxon>Viridiplantae</taxon>
        <taxon>Streptophyta</taxon>
        <taxon>Embryophyta</taxon>
        <taxon>Tracheophyta</taxon>
        <taxon>Spermatophyta</taxon>
        <taxon>Magnoliopsida</taxon>
        <taxon>eudicotyledons</taxon>
        <taxon>Gunneridae</taxon>
        <taxon>Pentapetalae</taxon>
        <taxon>rosids</taxon>
        <taxon>malvids</taxon>
        <taxon>Malvales</taxon>
        <taxon>Malvaceae</taxon>
        <taxon>Malvoideae</taxon>
        <taxon>Gossypium</taxon>
    </lineage>
</organism>
<protein>
    <submittedName>
        <fullName evidence="1">Uncharacterized protein</fullName>
    </submittedName>
</protein>
<evidence type="ECO:0000313" key="2">
    <source>
        <dbReference type="Proteomes" id="UP000032142"/>
    </source>
</evidence>